<sequence length="245" mass="29496">MHFSREELWSKGNLEYIELFKEVKNEKFIGEGSTEYSKLPYRPGVAERIHKFNPDSRIIYIMRNPFDRIVSQYKHMVRKEGEKNKLSDVILTGDYMSNSHYSYQIQPYINLFENVFIGTFEAMVSDPQKFCNDLFYWLGVAKYQIANIKKVYHASPKKIETIDKFTFLGKLHSIAENFPYRKILPYNIRKSIKKFAPKKIDFDFESKWFHEDIRFSRNICVDTLKMWTEELKEMTYKSYDEWDLN</sequence>
<organism evidence="2 3">
    <name type="scientific">Desulfosarcina widdelii</name>
    <dbReference type="NCBI Taxonomy" id="947919"/>
    <lineage>
        <taxon>Bacteria</taxon>
        <taxon>Pseudomonadati</taxon>
        <taxon>Thermodesulfobacteriota</taxon>
        <taxon>Desulfobacteria</taxon>
        <taxon>Desulfobacterales</taxon>
        <taxon>Desulfosarcinaceae</taxon>
        <taxon>Desulfosarcina</taxon>
    </lineage>
</organism>
<protein>
    <recommendedName>
        <fullName evidence="4">Sulfotransferase domain-containing protein</fullName>
    </recommendedName>
</protein>
<reference evidence="2 3" key="1">
    <citation type="submission" date="2019-11" db="EMBL/GenBank/DDBJ databases">
        <title>Comparative genomics of hydrocarbon-degrading Desulfosarcina strains.</title>
        <authorList>
            <person name="Watanabe M."/>
            <person name="Kojima H."/>
            <person name="Fukui M."/>
        </authorList>
    </citation>
    <scope>NUCLEOTIDE SEQUENCE [LARGE SCALE GENOMIC DNA]</scope>
    <source>
        <strain evidence="2 3">PP31</strain>
    </source>
</reference>
<dbReference type="KEGG" id="dwd:DSCW_50710"/>
<evidence type="ECO:0000256" key="1">
    <source>
        <dbReference type="ARBA" id="ARBA00022679"/>
    </source>
</evidence>
<dbReference type="Pfam" id="PF13469">
    <property type="entry name" value="Sulfotransfer_3"/>
    <property type="match status" value="1"/>
</dbReference>
<gene>
    <name evidence="2" type="ORF">DSCW_50710</name>
</gene>
<dbReference type="InterPro" id="IPR037359">
    <property type="entry name" value="NST/OST"/>
</dbReference>
<dbReference type="Gene3D" id="3.40.50.300">
    <property type="entry name" value="P-loop containing nucleotide triphosphate hydrolases"/>
    <property type="match status" value="1"/>
</dbReference>
<evidence type="ECO:0000313" key="3">
    <source>
        <dbReference type="Proteomes" id="UP000427769"/>
    </source>
</evidence>
<evidence type="ECO:0000313" key="2">
    <source>
        <dbReference type="EMBL" id="BBO77654.1"/>
    </source>
</evidence>
<dbReference type="SUPFAM" id="SSF52540">
    <property type="entry name" value="P-loop containing nucleoside triphosphate hydrolases"/>
    <property type="match status" value="1"/>
</dbReference>
<accession>A0A5K7ZH47</accession>
<dbReference type="GO" id="GO:0008146">
    <property type="term" value="F:sulfotransferase activity"/>
    <property type="evidence" value="ECO:0007669"/>
    <property type="project" value="InterPro"/>
</dbReference>
<dbReference type="Proteomes" id="UP000427769">
    <property type="component" value="Chromosome"/>
</dbReference>
<dbReference type="PANTHER" id="PTHR10605">
    <property type="entry name" value="HEPARAN SULFATE SULFOTRANSFERASE"/>
    <property type="match status" value="1"/>
</dbReference>
<proteinExistence type="predicted"/>
<dbReference type="EMBL" id="AP021875">
    <property type="protein sequence ID" value="BBO77654.1"/>
    <property type="molecule type" value="Genomic_DNA"/>
</dbReference>
<dbReference type="PANTHER" id="PTHR10605:SF56">
    <property type="entry name" value="BIFUNCTIONAL HEPARAN SULFATE N-DEACETYLASE_N-SULFOTRANSFERASE"/>
    <property type="match status" value="1"/>
</dbReference>
<evidence type="ECO:0008006" key="4">
    <source>
        <dbReference type="Google" id="ProtNLM"/>
    </source>
</evidence>
<dbReference type="AlphaFoldDB" id="A0A5K7ZH47"/>
<keyword evidence="3" id="KW-1185">Reference proteome</keyword>
<keyword evidence="1" id="KW-0808">Transferase</keyword>
<name>A0A5K7ZH47_9BACT</name>
<dbReference type="InterPro" id="IPR027417">
    <property type="entry name" value="P-loop_NTPase"/>
</dbReference>